<gene>
    <name evidence="1" type="ORF">SDC9_35366</name>
</gene>
<evidence type="ECO:0000313" key="1">
    <source>
        <dbReference type="EMBL" id="MPL89332.1"/>
    </source>
</evidence>
<name>A0A644VF70_9ZZZZ</name>
<accession>A0A644VF70</accession>
<dbReference type="AlphaFoldDB" id="A0A644VF70"/>
<proteinExistence type="predicted"/>
<organism evidence="1">
    <name type="scientific">bioreactor metagenome</name>
    <dbReference type="NCBI Taxonomy" id="1076179"/>
    <lineage>
        <taxon>unclassified sequences</taxon>
        <taxon>metagenomes</taxon>
        <taxon>ecological metagenomes</taxon>
    </lineage>
</organism>
<comment type="caution">
    <text evidence="1">The sequence shown here is derived from an EMBL/GenBank/DDBJ whole genome shotgun (WGS) entry which is preliminary data.</text>
</comment>
<sequence>MLQSVTRPRKPGYKMLLINHRGAEYTYSMATKVVRISEDAIEITGRYAKDISEAIRMMQKLIEEKSTPQIDMKALEKTIRICIAEEFENLQRGY</sequence>
<reference evidence="1" key="1">
    <citation type="submission" date="2019-08" db="EMBL/GenBank/DDBJ databases">
        <authorList>
            <person name="Kucharzyk K."/>
            <person name="Murdoch R.W."/>
            <person name="Higgins S."/>
            <person name="Loffler F."/>
        </authorList>
    </citation>
    <scope>NUCLEOTIDE SEQUENCE</scope>
</reference>
<dbReference type="EMBL" id="VSSQ01000277">
    <property type="protein sequence ID" value="MPL89332.1"/>
    <property type="molecule type" value="Genomic_DNA"/>
</dbReference>
<protein>
    <submittedName>
        <fullName evidence="1">Uncharacterized protein</fullName>
    </submittedName>
</protein>